<evidence type="ECO:0000256" key="2">
    <source>
        <dbReference type="SAM" id="Phobius"/>
    </source>
</evidence>
<dbReference type="PANTHER" id="PTHR34144:SF8">
    <property type="entry name" value="GLYCOSYLTRANSFERASE FAMILY 69 PROTEIN"/>
    <property type="match status" value="1"/>
</dbReference>
<evidence type="ECO:0000313" key="4">
    <source>
        <dbReference type="Proteomes" id="UP000325780"/>
    </source>
</evidence>
<dbReference type="GO" id="GO:0016757">
    <property type="term" value="F:glycosyltransferase activity"/>
    <property type="evidence" value="ECO:0007669"/>
    <property type="project" value="UniProtKB-KW"/>
</dbReference>
<dbReference type="EMBL" id="ML742219">
    <property type="protein sequence ID" value="KAE8147205.1"/>
    <property type="molecule type" value="Genomic_DNA"/>
</dbReference>
<dbReference type="Pfam" id="PF11735">
    <property type="entry name" value="CAP59_mtransfer"/>
    <property type="match status" value="1"/>
</dbReference>
<evidence type="ECO:0000313" key="3">
    <source>
        <dbReference type="EMBL" id="KAE8147205.1"/>
    </source>
</evidence>
<feature type="transmembrane region" description="Helical" evidence="2">
    <location>
        <begin position="88"/>
        <end position="109"/>
    </location>
</feature>
<organism evidence="3 4">
    <name type="scientific">Aspergillus avenaceus</name>
    <dbReference type="NCBI Taxonomy" id="36643"/>
    <lineage>
        <taxon>Eukaryota</taxon>
        <taxon>Fungi</taxon>
        <taxon>Dikarya</taxon>
        <taxon>Ascomycota</taxon>
        <taxon>Pezizomycotina</taxon>
        <taxon>Eurotiomycetes</taxon>
        <taxon>Eurotiomycetidae</taxon>
        <taxon>Eurotiales</taxon>
        <taxon>Aspergillaceae</taxon>
        <taxon>Aspergillus</taxon>
        <taxon>Aspergillus subgen. Circumdati</taxon>
    </lineage>
</organism>
<keyword evidence="2" id="KW-0812">Transmembrane</keyword>
<name>A0A5N6TLJ0_ASPAV</name>
<feature type="compositionally biased region" description="Basic and acidic residues" evidence="1">
    <location>
        <begin position="1"/>
        <end position="17"/>
    </location>
</feature>
<gene>
    <name evidence="3" type="ORF">BDV25DRAFT_169258</name>
</gene>
<evidence type="ECO:0000256" key="1">
    <source>
        <dbReference type="SAM" id="MobiDB-lite"/>
    </source>
</evidence>
<keyword evidence="4" id="KW-1185">Reference proteome</keyword>
<dbReference type="OrthoDB" id="262547at2759"/>
<dbReference type="InterPro" id="IPR021047">
    <property type="entry name" value="Mannosyltransferase_CMT1"/>
</dbReference>
<keyword evidence="2" id="KW-0472">Membrane</keyword>
<dbReference type="PANTHER" id="PTHR34144">
    <property type="entry name" value="CHROMOSOME 8, WHOLE GENOME SHOTGUN SEQUENCE"/>
    <property type="match status" value="1"/>
</dbReference>
<feature type="region of interest" description="Disordered" evidence="1">
    <location>
        <begin position="1"/>
        <end position="26"/>
    </location>
</feature>
<keyword evidence="2" id="KW-1133">Transmembrane helix</keyword>
<reference evidence="3 4" key="1">
    <citation type="submission" date="2019-04" db="EMBL/GenBank/DDBJ databases">
        <title>Friends and foes A comparative genomics study of 23 Aspergillus species from section Flavi.</title>
        <authorList>
            <consortium name="DOE Joint Genome Institute"/>
            <person name="Kjaerbolling I."/>
            <person name="Vesth T."/>
            <person name="Frisvad J.C."/>
            <person name="Nybo J.L."/>
            <person name="Theobald S."/>
            <person name="Kildgaard S."/>
            <person name="Isbrandt T."/>
            <person name="Kuo A."/>
            <person name="Sato A."/>
            <person name="Lyhne E.K."/>
            <person name="Kogle M.E."/>
            <person name="Wiebenga A."/>
            <person name="Kun R.S."/>
            <person name="Lubbers R.J."/>
            <person name="Makela M.R."/>
            <person name="Barry K."/>
            <person name="Chovatia M."/>
            <person name="Clum A."/>
            <person name="Daum C."/>
            <person name="Haridas S."/>
            <person name="He G."/>
            <person name="LaButti K."/>
            <person name="Lipzen A."/>
            <person name="Mondo S."/>
            <person name="Riley R."/>
            <person name="Salamov A."/>
            <person name="Simmons B.A."/>
            <person name="Magnuson J.K."/>
            <person name="Henrissat B."/>
            <person name="Mortensen U.H."/>
            <person name="Larsen T.O."/>
            <person name="Devries R.P."/>
            <person name="Grigoriev I.V."/>
            <person name="Machida M."/>
            <person name="Baker S.E."/>
            <person name="Andersen M.R."/>
        </authorList>
    </citation>
    <scope>NUCLEOTIDE SEQUENCE [LARGE SCALE GENOMIC DNA]</scope>
    <source>
        <strain evidence="3 4">IBT 18842</strain>
    </source>
</reference>
<keyword evidence="3" id="KW-0808">Transferase</keyword>
<dbReference type="Proteomes" id="UP000325780">
    <property type="component" value="Unassembled WGS sequence"/>
</dbReference>
<proteinExistence type="predicted"/>
<sequence length="873" mass="97427">MSSRLLHPDEYELETRSSNDSQESFDLDEADFESQILPRARRRLRRVPLLSRLLTSTYSGYRRLKPSRPLISVTARPSCFPRFLFRRFCFYLHALGGIILALVLLTAVFRPSYTRFPPHYVSLRNAISQSNQPARGNPRNEKVFIAASLYDRGGKLAQGQWGFGLLHLIDLIGENNVFLSIYENNSGPEGKSALLGLEEQIKCNKSIIIEDQFDLDSLPRVTIPGGSKRTKRIDYLAEVRNRALRPLDQSETRYDRLLFLNDVMFDPIDVVQLLFSTNADEGGIAQYRAACAVDFSNPFKFYDTYATRDSQGYGMGLPFFPWFSNAGEGQSRKDVLAGKDAVRVRSCWGGMVAFDARFFQGSTQPTPEMGRDQFPARFRSAPDLFWEASECCLIHADIQNPPSNADDVMDTGIYMNPYVRVAYDTRTLSWLSTTRRFEKLYSFIHNLVNHLVGLPWFNPRRAEVRGQTVQETVWVPNEKHTNGGSFRTVTRTAGNDGYCGRRGLQPLDFGSRVTGIIHGVVGSFLERNFYTLEESSHAPRLKSSSESNLSQKESIKMSHPVADVNDTAGFMAAARALKLDPNKYRSASSAAENVPSEAGSVSMPHDGFENTSGDGDFIPIPSPARSGIPCNHFRKDNPTPPRVGDLAIASESASQAGGAVSPSALVEDEQREFATTFKTWGIPEVRDKPAARVRRIVLKGLPATWCNPSKVLSLVHGGVIESVTVNPSGTAHVLFCEHEACKAFYDRYPNGIDLNRERRVTVFVEMGKEVDVVSSQLSFCLSTGATRVVRTVGVNIDVTMRQLSDLATGNHRKVEKIVDTYVPGEARNVSFRFCSIDDAVRFRAMIVRNDSWEQCNTQYAADPCELATGIHSN</sequence>
<protein>
    <submittedName>
        <fullName evidence="3">Cryptococcal mannosyltransferase 1-domain-containing protein</fullName>
    </submittedName>
</protein>
<keyword evidence="3" id="KW-0328">Glycosyltransferase</keyword>
<dbReference type="AlphaFoldDB" id="A0A5N6TLJ0"/>
<accession>A0A5N6TLJ0</accession>